<feature type="compositionally biased region" description="Low complexity" evidence="1">
    <location>
        <begin position="24"/>
        <end position="42"/>
    </location>
</feature>
<dbReference type="AlphaFoldDB" id="A0A0D0ADJ0"/>
<dbReference type="Proteomes" id="UP000054018">
    <property type="component" value="Unassembled WGS sequence"/>
</dbReference>
<name>A0A0D0ADJ0_9AGAM</name>
<feature type="compositionally biased region" description="Polar residues" evidence="1">
    <location>
        <begin position="53"/>
        <end position="77"/>
    </location>
</feature>
<feature type="region of interest" description="Disordered" evidence="1">
    <location>
        <begin position="1"/>
        <end position="85"/>
    </location>
</feature>
<reference evidence="3" key="2">
    <citation type="submission" date="2015-01" db="EMBL/GenBank/DDBJ databases">
        <title>Evolutionary Origins and Diversification of the Mycorrhizal Mutualists.</title>
        <authorList>
            <consortium name="DOE Joint Genome Institute"/>
            <consortium name="Mycorrhizal Genomics Consortium"/>
            <person name="Kohler A."/>
            <person name="Kuo A."/>
            <person name="Nagy L.G."/>
            <person name="Floudas D."/>
            <person name="Copeland A."/>
            <person name="Barry K.W."/>
            <person name="Cichocki N."/>
            <person name="Veneault-Fourrey C."/>
            <person name="LaButti K."/>
            <person name="Lindquist E.A."/>
            <person name="Lipzen A."/>
            <person name="Lundell T."/>
            <person name="Morin E."/>
            <person name="Murat C."/>
            <person name="Riley R."/>
            <person name="Ohm R."/>
            <person name="Sun H."/>
            <person name="Tunlid A."/>
            <person name="Henrissat B."/>
            <person name="Grigoriev I.V."/>
            <person name="Hibbett D.S."/>
            <person name="Martin F."/>
        </authorList>
    </citation>
    <scope>NUCLEOTIDE SEQUENCE [LARGE SCALE GENOMIC DNA]</scope>
    <source>
        <strain evidence="3">441</strain>
    </source>
</reference>
<dbReference type="EMBL" id="KN833687">
    <property type="protein sequence ID" value="KIK30133.1"/>
    <property type="molecule type" value="Genomic_DNA"/>
</dbReference>
<proteinExistence type="predicted"/>
<sequence>MSSSTNTFSSTPTTATKIYDDGDSPIPSSAPSKASSIFGSIRSRTDRSRITSQPPSKSDIRTSSSPSAWSQTRTSLNLPGPPGLSRTIARKASVLRLPFTNKAKPSPHNAANQAVVEEEGSSQPHVLYTNRGGGPRMSLSSIGSQSRKKRLVVSGIALNDSTRLEGVQKWCESFGEVDQVTRMPNGDLHVNFRKAEVADMVCRVRARVQIAGVGSVHLSWTYGHKRS</sequence>
<evidence type="ECO:0000313" key="3">
    <source>
        <dbReference type="Proteomes" id="UP000054018"/>
    </source>
</evidence>
<protein>
    <submittedName>
        <fullName evidence="2">Uncharacterized protein</fullName>
    </submittedName>
</protein>
<accession>A0A0D0ADJ0</accession>
<dbReference type="HOGENOM" id="CLU_1220112_0_0_1"/>
<keyword evidence="3" id="KW-1185">Reference proteome</keyword>
<dbReference type="OrthoDB" id="3071736at2759"/>
<feature type="region of interest" description="Disordered" evidence="1">
    <location>
        <begin position="98"/>
        <end position="122"/>
    </location>
</feature>
<dbReference type="STRING" id="765257.A0A0D0ADJ0"/>
<evidence type="ECO:0000256" key="1">
    <source>
        <dbReference type="SAM" id="MobiDB-lite"/>
    </source>
</evidence>
<gene>
    <name evidence="2" type="ORF">PISMIDRAFT_87633</name>
</gene>
<evidence type="ECO:0000313" key="2">
    <source>
        <dbReference type="EMBL" id="KIK30133.1"/>
    </source>
</evidence>
<organism evidence="2 3">
    <name type="scientific">Pisolithus microcarpus 441</name>
    <dbReference type="NCBI Taxonomy" id="765257"/>
    <lineage>
        <taxon>Eukaryota</taxon>
        <taxon>Fungi</taxon>
        <taxon>Dikarya</taxon>
        <taxon>Basidiomycota</taxon>
        <taxon>Agaricomycotina</taxon>
        <taxon>Agaricomycetes</taxon>
        <taxon>Agaricomycetidae</taxon>
        <taxon>Boletales</taxon>
        <taxon>Sclerodermatineae</taxon>
        <taxon>Pisolithaceae</taxon>
        <taxon>Pisolithus</taxon>
    </lineage>
</organism>
<feature type="compositionally biased region" description="Low complexity" evidence="1">
    <location>
        <begin position="1"/>
        <end position="16"/>
    </location>
</feature>
<reference evidence="2 3" key="1">
    <citation type="submission" date="2014-04" db="EMBL/GenBank/DDBJ databases">
        <authorList>
            <consortium name="DOE Joint Genome Institute"/>
            <person name="Kuo A."/>
            <person name="Kohler A."/>
            <person name="Costa M.D."/>
            <person name="Nagy L.G."/>
            <person name="Floudas D."/>
            <person name="Copeland A."/>
            <person name="Barry K.W."/>
            <person name="Cichocki N."/>
            <person name="Veneault-Fourrey C."/>
            <person name="LaButti K."/>
            <person name="Lindquist E.A."/>
            <person name="Lipzen A."/>
            <person name="Lundell T."/>
            <person name="Morin E."/>
            <person name="Murat C."/>
            <person name="Sun H."/>
            <person name="Tunlid A."/>
            <person name="Henrissat B."/>
            <person name="Grigoriev I.V."/>
            <person name="Hibbett D.S."/>
            <person name="Martin F."/>
            <person name="Nordberg H.P."/>
            <person name="Cantor M.N."/>
            <person name="Hua S.X."/>
        </authorList>
    </citation>
    <scope>NUCLEOTIDE SEQUENCE [LARGE SCALE GENOMIC DNA]</scope>
    <source>
        <strain evidence="2 3">441</strain>
    </source>
</reference>